<dbReference type="SUPFAM" id="SSF52821">
    <property type="entry name" value="Rhodanese/Cell cycle control phosphatase"/>
    <property type="match status" value="1"/>
</dbReference>
<feature type="chain" id="PRO_5026704513" evidence="1">
    <location>
        <begin position="27"/>
        <end position="145"/>
    </location>
</feature>
<dbReference type="Pfam" id="PF00581">
    <property type="entry name" value="Rhodanese"/>
    <property type="match status" value="1"/>
</dbReference>
<dbReference type="PROSITE" id="PS50206">
    <property type="entry name" value="RHODANESE_3"/>
    <property type="match status" value="1"/>
</dbReference>
<name>A0A6J4JHG1_9ACTN</name>
<reference evidence="3" key="1">
    <citation type="submission" date="2020-02" db="EMBL/GenBank/DDBJ databases">
        <authorList>
            <person name="Meier V. D."/>
        </authorList>
    </citation>
    <scope>NUCLEOTIDE SEQUENCE</scope>
    <source>
        <strain evidence="3">AVDCRST_MAG57</strain>
    </source>
</reference>
<sequence>MFETMRRRAAIVAIGAALLATGCASSGTDGSGTSATASAGGTLLAPARFADVLADEQTFVINVHVPDEGSIEGTDAAIPFDRIEARQADLPADRGTPLAVYCRSGSMSAEAVASLTGLGYTDIVDLDGGMRAWTAEGLPLLPTGD</sequence>
<keyword evidence="1" id="KW-0732">Signal</keyword>
<evidence type="ECO:0000259" key="2">
    <source>
        <dbReference type="PROSITE" id="PS50206"/>
    </source>
</evidence>
<dbReference type="PROSITE" id="PS51257">
    <property type="entry name" value="PROKAR_LIPOPROTEIN"/>
    <property type="match status" value="1"/>
</dbReference>
<dbReference type="InterPro" id="IPR036873">
    <property type="entry name" value="Rhodanese-like_dom_sf"/>
</dbReference>
<dbReference type="EMBL" id="CADCTI010000306">
    <property type="protein sequence ID" value="CAA9280572.1"/>
    <property type="molecule type" value="Genomic_DNA"/>
</dbReference>
<proteinExistence type="predicted"/>
<protein>
    <submittedName>
        <fullName evidence="3">Rhodanese domain protein</fullName>
    </submittedName>
</protein>
<dbReference type="InterPro" id="IPR001763">
    <property type="entry name" value="Rhodanese-like_dom"/>
</dbReference>
<evidence type="ECO:0000313" key="3">
    <source>
        <dbReference type="EMBL" id="CAA9280572.1"/>
    </source>
</evidence>
<dbReference type="Gene3D" id="3.40.250.10">
    <property type="entry name" value="Rhodanese-like domain"/>
    <property type="match status" value="1"/>
</dbReference>
<accession>A0A6J4JHG1</accession>
<evidence type="ECO:0000256" key="1">
    <source>
        <dbReference type="SAM" id="SignalP"/>
    </source>
</evidence>
<organism evidence="3">
    <name type="scientific">uncultured Blastococcus sp</name>
    <dbReference type="NCBI Taxonomy" id="217144"/>
    <lineage>
        <taxon>Bacteria</taxon>
        <taxon>Bacillati</taxon>
        <taxon>Actinomycetota</taxon>
        <taxon>Actinomycetes</taxon>
        <taxon>Geodermatophilales</taxon>
        <taxon>Geodermatophilaceae</taxon>
        <taxon>Blastococcus</taxon>
        <taxon>environmental samples</taxon>
    </lineage>
</organism>
<feature type="domain" description="Rhodanese" evidence="2">
    <location>
        <begin position="81"/>
        <end position="142"/>
    </location>
</feature>
<gene>
    <name evidence="3" type="ORF">AVDCRST_MAG57-3796</name>
</gene>
<dbReference type="CDD" id="cd00158">
    <property type="entry name" value="RHOD"/>
    <property type="match status" value="1"/>
</dbReference>
<dbReference type="SMART" id="SM00450">
    <property type="entry name" value="RHOD"/>
    <property type="match status" value="1"/>
</dbReference>
<dbReference type="AlphaFoldDB" id="A0A6J4JHG1"/>
<feature type="signal peptide" evidence="1">
    <location>
        <begin position="1"/>
        <end position="26"/>
    </location>
</feature>